<sequence>MKEETKAGNWRPFLRLIRQTKPSRGLLAIALSLGIISTLVSLVVPLLTKNLVDDFSLSSY</sequence>
<dbReference type="eggNOG" id="COG1132">
    <property type="taxonomic scope" value="Bacteria"/>
</dbReference>
<dbReference type="STRING" id="1236976.JCM16418_1729"/>
<evidence type="ECO:0000256" key="5">
    <source>
        <dbReference type="SAM" id="Phobius"/>
    </source>
</evidence>
<gene>
    <name evidence="6" type="ORF">JCM16418_1729</name>
</gene>
<evidence type="ECO:0000256" key="2">
    <source>
        <dbReference type="ARBA" id="ARBA00022692"/>
    </source>
</evidence>
<accession>W7YSU9</accession>
<dbReference type="InterPro" id="IPR036640">
    <property type="entry name" value="ABC1_TM_sf"/>
</dbReference>
<evidence type="ECO:0000256" key="1">
    <source>
        <dbReference type="ARBA" id="ARBA00004651"/>
    </source>
</evidence>
<dbReference type="Proteomes" id="UP000019364">
    <property type="component" value="Unassembled WGS sequence"/>
</dbReference>
<evidence type="ECO:0000256" key="4">
    <source>
        <dbReference type="ARBA" id="ARBA00023136"/>
    </source>
</evidence>
<evidence type="ECO:0000313" key="7">
    <source>
        <dbReference type="Proteomes" id="UP000019364"/>
    </source>
</evidence>
<dbReference type="Gene3D" id="1.20.1560.10">
    <property type="entry name" value="ABC transporter type 1, transmembrane domain"/>
    <property type="match status" value="1"/>
</dbReference>
<protein>
    <submittedName>
        <fullName evidence="6">ABC transporter</fullName>
    </submittedName>
</protein>
<dbReference type="GO" id="GO:0005886">
    <property type="term" value="C:plasma membrane"/>
    <property type="evidence" value="ECO:0007669"/>
    <property type="project" value="UniProtKB-SubCell"/>
</dbReference>
<dbReference type="AlphaFoldDB" id="W7YSU9"/>
<dbReference type="GO" id="GO:0005524">
    <property type="term" value="F:ATP binding"/>
    <property type="evidence" value="ECO:0007669"/>
    <property type="project" value="InterPro"/>
</dbReference>
<dbReference type="EMBL" id="BAVZ01000004">
    <property type="protein sequence ID" value="GAF07701.1"/>
    <property type="molecule type" value="Genomic_DNA"/>
</dbReference>
<comment type="subcellular location">
    <subcellularLocation>
        <location evidence="1">Cell membrane</location>
        <topology evidence="1">Multi-pass membrane protein</topology>
    </subcellularLocation>
</comment>
<name>W7YSU9_9BACL</name>
<dbReference type="SUPFAM" id="SSF90123">
    <property type="entry name" value="ABC transporter transmembrane region"/>
    <property type="match status" value="1"/>
</dbReference>
<feature type="transmembrane region" description="Helical" evidence="5">
    <location>
        <begin position="25"/>
        <end position="47"/>
    </location>
</feature>
<keyword evidence="4 5" id="KW-0472">Membrane</keyword>
<keyword evidence="7" id="KW-1185">Reference proteome</keyword>
<keyword evidence="3 5" id="KW-1133">Transmembrane helix</keyword>
<proteinExistence type="predicted"/>
<organism evidence="6 7">
    <name type="scientific">Paenibacillus pini JCM 16418</name>
    <dbReference type="NCBI Taxonomy" id="1236976"/>
    <lineage>
        <taxon>Bacteria</taxon>
        <taxon>Bacillati</taxon>
        <taxon>Bacillota</taxon>
        <taxon>Bacilli</taxon>
        <taxon>Bacillales</taxon>
        <taxon>Paenibacillaceae</taxon>
        <taxon>Paenibacillus</taxon>
    </lineage>
</organism>
<evidence type="ECO:0000313" key="6">
    <source>
        <dbReference type="EMBL" id="GAF07701.1"/>
    </source>
</evidence>
<evidence type="ECO:0000256" key="3">
    <source>
        <dbReference type="ARBA" id="ARBA00022989"/>
    </source>
</evidence>
<reference evidence="6 7" key="1">
    <citation type="journal article" date="2014" name="Genome Announc.">
        <title>Draft Genome Sequence of Paenibacillus pini JCM 16418T, Isolated from the Rhizosphere of Pine Tree.</title>
        <authorList>
            <person name="Yuki M."/>
            <person name="Oshima K."/>
            <person name="Suda W."/>
            <person name="Oshida Y."/>
            <person name="Kitamura K."/>
            <person name="Iida Y."/>
            <person name="Hattori M."/>
            <person name="Ohkuma M."/>
        </authorList>
    </citation>
    <scope>NUCLEOTIDE SEQUENCE [LARGE SCALE GENOMIC DNA]</scope>
    <source>
        <strain evidence="6 7">JCM 16418</strain>
    </source>
</reference>
<comment type="caution">
    <text evidence="6">The sequence shown here is derived from an EMBL/GenBank/DDBJ whole genome shotgun (WGS) entry which is preliminary data.</text>
</comment>
<keyword evidence="2 5" id="KW-0812">Transmembrane</keyword>